<dbReference type="EMBL" id="CP002216">
    <property type="protein sequence ID" value="ADQ03771.1"/>
    <property type="molecule type" value="Genomic_DNA"/>
</dbReference>
<evidence type="ECO:0000313" key="1">
    <source>
        <dbReference type="EMBL" id="ADQ03771.1"/>
    </source>
</evidence>
<proteinExistence type="predicted"/>
<dbReference type="AlphaFoldDB" id="E4Q2L7"/>
<name>E4Q2L7_CALOW</name>
<reference evidence="1 2" key="2">
    <citation type="journal article" date="2011" name="J. Bacteriol.">
        <title>Complete genome sequences for the anaerobic, extremely thermophilic plant biomass-degrading bacteria Caldicellulosiruptor hydrothermalis, Caldicellulosiruptor kristjanssonii, Caldicellulosiruptor kronotskyensis, Caldicellulosiruptor owensenis, and Caldicellulosiruptor lactoaceticus.</title>
        <authorList>
            <person name="Blumer-Schuette S.E."/>
            <person name="Ozdemir I."/>
            <person name="Mistry D."/>
            <person name="Lucas S."/>
            <person name="Lapidus A."/>
            <person name="Cheng J.F."/>
            <person name="Goodwin L.A."/>
            <person name="Pitluck S."/>
            <person name="Land M.L."/>
            <person name="Hauser L.J."/>
            <person name="Woyke T."/>
            <person name="Mikhailova N."/>
            <person name="Pati A."/>
            <person name="Kyrpides N.C."/>
            <person name="Ivanova N."/>
            <person name="Detter J.C."/>
            <person name="Walston-Davenport K."/>
            <person name="Han S."/>
            <person name="Adams M.W."/>
            <person name="Kelly R.M."/>
        </authorList>
    </citation>
    <scope>NUCLEOTIDE SEQUENCE [LARGE SCALE GENOMIC DNA]</scope>
    <source>
        <strain evidence="2">ATCC 700167 / DSM 13100 / OL</strain>
    </source>
</reference>
<protein>
    <submittedName>
        <fullName evidence="1">Uncharacterized protein</fullName>
    </submittedName>
</protein>
<reference key="1">
    <citation type="submission" date="2010-09" db="EMBL/GenBank/DDBJ databases">
        <title>Complete sequence of Caldicellulosiruptor owensensis OL.</title>
        <authorList>
            <consortium name="US DOE Joint Genome Institute"/>
            <person name="Lucas S."/>
            <person name="Copeland A."/>
            <person name="Lapidus A."/>
            <person name="Cheng J.-F."/>
            <person name="Bruce D."/>
            <person name="Goodwin L."/>
            <person name="Pitluck S."/>
            <person name="Davenport K."/>
            <person name="Detter J.C."/>
            <person name="Han C."/>
            <person name="Tapia R."/>
            <person name="Land M."/>
            <person name="Hauser L."/>
            <person name="Chang Y.-J."/>
            <person name="Jeffries C."/>
            <person name="Kyrpides N."/>
            <person name="Ivanova N."/>
            <person name="Mikhailova N."/>
            <person name="Blumer-Schuette S.E."/>
            <person name="Kelly R.M."/>
            <person name="Woyke T."/>
        </authorList>
    </citation>
    <scope>NUCLEOTIDE SEQUENCE</scope>
    <source>
        <strain>OL</strain>
    </source>
</reference>
<keyword evidence="2" id="KW-1185">Reference proteome</keyword>
<evidence type="ECO:0000313" key="2">
    <source>
        <dbReference type="Proteomes" id="UP000006889"/>
    </source>
</evidence>
<dbReference type="KEGG" id="cow:Calow_0164"/>
<sequence>MNLYLPLDAFQEIKIITGNNVIECNRNGDFINISTFLKENEPFIIVCNEQLIFSATIKNLKKLKEDLKVKKQKLAWKHLKLKMDF</sequence>
<accession>E4Q2L7</accession>
<organism evidence="1 2">
    <name type="scientific">Caldicellulosiruptor owensensis (strain ATCC 700167 / DSM 13100 / OL)</name>
    <dbReference type="NCBI Taxonomy" id="632518"/>
    <lineage>
        <taxon>Bacteria</taxon>
        <taxon>Bacillati</taxon>
        <taxon>Bacillota</taxon>
        <taxon>Bacillota incertae sedis</taxon>
        <taxon>Caldicellulosiruptorales</taxon>
        <taxon>Caldicellulosiruptoraceae</taxon>
        <taxon>Caldicellulosiruptor</taxon>
    </lineage>
</organism>
<gene>
    <name evidence="1" type="ordered locus">Calow_0164</name>
</gene>
<dbReference type="HOGENOM" id="CLU_2506477_0_0_9"/>
<dbReference type="RefSeq" id="WP_013411185.1">
    <property type="nucleotide sequence ID" value="NC_014657.1"/>
</dbReference>
<dbReference type="Proteomes" id="UP000006889">
    <property type="component" value="Chromosome"/>
</dbReference>